<dbReference type="GO" id="GO:0046872">
    <property type="term" value="F:metal ion binding"/>
    <property type="evidence" value="ECO:0007669"/>
    <property type="project" value="UniProtKB-KW"/>
</dbReference>
<keyword evidence="5" id="KW-0408">Iron</keyword>
<dbReference type="HOGENOM" id="CLU_039070_4_1_1"/>
<protein>
    <recommendedName>
        <fullName evidence="7">2OGFeDO JBP1/TET oxygenase domain-containing protein</fullName>
    </recommendedName>
</protein>
<evidence type="ECO:0000313" key="8">
    <source>
        <dbReference type="EMBL" id="KIK74729.1"/>
    </source>
</evidence>
<evidence type="ECO:0000256" key="4">
    <source>
        <dbReference type="ARBA" id="ARBA00023002"/>
    </source>
</evidence>
<feature type="signal peptide" evidence="6">
    <location>
        <begin position="1"/>
        <end position="23"/>
    </location>
</feature>
<dbReference type="InParanoid" id="A0A0D0D418"/>
<keyword evidence="6" id="KW-0732">Signal</keyword>
<comment type="cofactor">
    <cofactor evidence="1">
        <name>Fe(2+)</name>
        <dbReference type="ChEBI" id="CHEBI:29033"/>
    </cofactor>
</comment>
<evidence type="ECO:0000256" key="5">
    <source>
        <dbReference type="ARBA" id="ARBA00023004"/>
    </source>
</evidence>
<accession>A0A0D0D418</accession>
<feature type="domain" description="2OGFeDO JBP1/TET oxygenase" evidence="7">
    <location>
        <begin position="74"/>
        <end position="247"/>
    </location>
</feature>
<dbReference type="Pfam" id="PF12851">
    <property type="entry name" value="Tet_JBP"/>
    <property type="match status" value="1"/>
</dbReference>
<dbReference type="EMBL" id="KN828614">
    <property type="protein sequence ID" value="KIK74729.1"/>
    <property type="molecule type" value="Genomic_DNA"/>
</dbReference>
<dbReference type="AlphaFoldDB" id="A0A0D0D418"/>
<proteinExistence type="predicted"/>
<organism evidence="8 9">
    <name type="scientific">Paxillus rubicundulus Ve08.2h10</name>
    <dbReference type="NCBI Taxonomy" id="930991"/>
    <lineage>
        <taxon>Eukaryota</taxon>
        <taxon>Fungi</taxon>
        <taxon>Dikarya</taxon>
        <taxon>Basidiomycota</taxon>
        <taxon>Agaricomycotina</taxon>
        <taxon>Agaricomycetes</taxon>
        <taxon>Agaricomycetidae</taxon>
        <taxon>Boletales</taxon>
        <taxon>Paxilineae</taxon>
        <taxon>Paxillaceae</taxon>
        <taxon>Paxillus</taxon>
    </lineage>
</organism>
<keyword evidence="2" id="KW-0479">Metal-binding</keyword>
<reference evidence="8 9" key="1">
    <citation type="submission" date="2014-04" db="EMBL/GenBank/DDBJ databases">
        <authorList>
            <consortium name="DOE Joint Genome Institute"/>
            <person name="Kuo A."/>
            <person name="Kohler A."/>
            <person name="Jargeat P."/>
            <person name="Nagy L.G."/>
            <person name="Floudas D."/>
            <person name="Copeland A."/>
            <person name="Barry K.W."/>
            <person name="Cichocki N."/>
            <person name="Veneault-Fourrey C."/>
            <person name="LaButti K."/>
            <person name="Lindquist E.A."/>
            <person name="Lipzen A."/>
            <person name="Lundell T."/>
            <person name="Morin E."/>
            <person name="Murat C."/>
            <person name="Sun H."/>
            <person name="Tunlid A."/>
            <person name="Henrissat B."/>
            <person name="Grigoriev I.V."/>
            <person name="Hibbett D.S."/>
            <person name="Martin F."/>
            <person name="Nordberg H.P."/>
            <person name="Cantor M.N."/>
            <person name="Hua S.X."/>
        </authorList>
    </citation>
    <scope>NUCLEOTIDE SEQUENCE [LARGE SCALE GENOMIC DNA]</scope>
    <source>
        <strain evidence="8 9">Ve08.2h10</strain>
    </source>
</reference>
<keyword evidence="3" id="KW-0223">Dioxygenase</keyword>
<dbReference type="STRING" id="930991.A0A0D0D418"/>
<dbReference type="GO" id="GO:0051213">
    <property type="term" value="F:dioxygenase activity"/>
    <property type="evidence" value="ECO:0007669"/>
    <property type="project" value="UniProtKB-KW"/>
</dbReference>
<reference evidence="9" key="2">
    <citation type="submission" date="2015-01" db="EMBL/GenBank/DDBJ databases">
        <title>Evolutionary Origins and Diversification of the Mycorrhizal Mutualists.</title>
        <authorList>
            <consortium name="DOE Joint Genome Institute"/>
            <consortium name="Mycorrhizal Genomics Consortium"/>
            <person name="Kohler A."/>
            <person name="Kuo A."/>
            <person name="Nagy L.G."/>
            <person name="Floudas D."/>
            <person name="Copeland A."/>
            <person name="Barry K.W."/>
            <person name="Cichocki N."/>
            <person name="Veneault-Fourrey C."/>
            <person name="LaButti K."/>
            <person name="Lindquist E.A."/>
            <person name="Lipzen A."/>
            <person name="Lundell T."/>
            <person name="Morin E."/>
            <person name="Murat C."/>
            <person name="Riley R."/>
            <person name="Ohm R."/>
            <person name="Sun H."/>
            <person name="Tunlid A."/>
            <person name="Henrissat B."/>
            <person name="Grigoriev I.V."/>
            <person name="Hibbett D.S."/>
            <person name="Martin F."/>
        </authorList>
    </citation>
    <scope>NUCLEOTIDE SEQUENCE [LARGE SCALE GENOMIC DNA]</scope>
    <source>
        <strain evidence="9">Ve08.2h10</strain>
    </source>
</reference>
<dbReference type="Proteomes" id="UP000054538">
    <property type="component" value="Unassembled WGS sequence"/>
</dbReference>
<feature type="chain" id="PRO_5002225627" description="2OGFeDO JBP1/TET oxygenase domain-containing protein" evidence="6">
    <location>
        <begin position="24"/>
        <end position="276"/>
    </location>
</feature>
<sequence>MGPTVLIDTAGVMLLWSLLEVLSSHFQDLMWGALSPINAMLSHSVSEPTANSTWRIAHRNFDGVDMQGCLNFSPVWFQQGRNASTACPEVSATLKARNPDQGGRDWLEQMMVPSAVLSAAMAIMHPDLYATGREAVICLYQDLAVPQSDDLAFAEMAEMLRLWPSVFTAASVMVNHSTPFHRDHNSRVQWYDLLASIGTYVSTWFEVPTLGTACYYPPGSVVTVSGLLVRHGVGPTEGNRLCFALYMQDNVHQAMGVQRSDWVCYRALPALWAGNV</sequence>
<dbReference type="Gene3D" id="3.60.130.30">
    <property type="match status" value="1"/>
</dbReference>
<evidence type="ECO:0000256" key="3">
    <source>
        <dbReference type="ARBA" id="ARBA00022964"/>
    </source>
</evidence>
<gene>
    <name evidence="8" type="ORF">PAXRUDRAFT_174855</name>
</gene>
<evidence type="ECO:0000256" key="1">
    <source>
        <dbReference type="ARBA" id="ARBA00001954"/>
    </source>
</evidence>
<name>A0A0D0D418_9AGAM</name>
<evidence type="ECO:0000259" key="7">
    <source>
        <dbReference type="Pfam" id="PF12851"/>
    </source>
</evidence>
<dbReference type="InterPro" id="IPR024779">
    <property type="entry name" value="2OGFeDO_JBP1/TET_oxygenase_dom"/>
</dbReference>
<evidence type="ECO:0000256" key="2">
    <source>
        <dbReference type="ARBA" id="ARBA00022723"/>
    </source>
</evidence>
<keyword evidence="4" id="KW-0560">Oxidoreductase</keyword>
<keyword evidence="9" id="KW-1185">Reference proteome</keyword>
<evidence type="ECO:0000256" key="6">
    <source>
        <dbReference type="SAM" id="SignalP"/>
    </source>
</evidence>
<dbReference type="OrthoDB" id="2692579at2759"/>
<evidence type="ECO:0000313" key="9">
    <source>
        <dbReference type="Proteomes" id="UP000054538"/>
    </source>
</evidence>